<accession>A0A552VE60</accession>
<dbReference type="InterPro" id="IPR051202">
    <property type="entry name" value="Peptidase_C40"/>
</dbReference>
<evidence type="ECO:0000256" key="1">
    <source>
        <dbReference type="ARBA" id="ARBA00007074"/>
    </source>
</evidence>
<dbReference type="PROSITE" id="PS51935">
    <property type="entry name" value="NLPC_P60"/>
    <property type="match status" value="1"/>
</dbReference>
<dbReference type="GO" id="GO:0008234">
    <property type="term" value="F:cysteine-type peptidase activity"/>
    <property type="evidence" value="ECO:0007669"/>
    <property type="project" value="UniProtKB-KW"/>
</dbReference>
<dbReference type="AlphaFoldDB" id="A0A552VE60"/>
<evidence type="ECO:0000313" key="7">
    <source>
        <dbReference type="EMBL" id="TRW28754.1"/>
    </source>
</evidence>
<feature type="chain" id="PRO_5022036659" evidence="5">
    <location>
        <begin position="26"/>
        <end position="232"/>
    </location>
</feature>
<keyword evidence="5" id="KW-0732">Signal</keyword>
<protein>
    <submittedName>
        <fullName evidence="7">NlpC/P60 family protein</fullName>
    </submittedName>
</protein>
<evidence type="ECO:0000313" key="8">
    <source>
        <dbReference type="Proteomes" id="UP000319424"/>
    </source>
</evidence>
<keyword evidence="2" id="KW-0645">Protease</keyword>
<sequence>MRKNLVLAMTLSMTFIMVGAGSAFAEKETDVIFAQEQIAAEAVDTAQSQENNQETDSQQVEVAKTEVKDDEIKTIDADKIDELLKINDETPVEVKKEEVAKAAPVITADASKVDKLISIAKAQLGKPYVYGSTGPKGFDCSGFTTYVFRQMGISLPRVASSQAYGGTRVNKADLQKGDLVFFNTYGGISHVGIYIENGTFIHASSYSGGGVKTDNINSKYYATRYVTAARYL</sequence>
<dbReference type="GO" id="GO:0006508">
    <property type="term" value="P:proteolysis"/>
    <property type="evidence" value="ECO:0007669"/>
    <property type="project" value="UniProtKB-KW"/>
</dbReference>
<keyword evidence="4" id="KW-0788">Thiol protease</keyword>
<evidence type="ECO:0000259" key="6">
    <source>
        <dbReference type="PROSITE" id="PS51935"/>
    </source>
</evidence>
<evidence type="ECO:0000256" key="5">
    <source>
        <dbReference type="SAM" id="SignalP"/>
    </source>
</evidence>
<dbReference type="InterPro" id="IPR038765">
    <property type="entry name" value="Papain-like_cys_pep_sf"/>
</dbReference>
<name>A0A552VE60_9FIRM</name>
<evidence type="ECO:0000256" key="3">
    <source>
        <dbReference type="ARBA" id="ARBA00022801"/>
    </source>
</evidence>
<organism evidence="7 8">
    <name type="scientific">Criibacterium bergeronii</name>
    <dbReference type="NCBI Taxonomy" id="1871336"/>
    <lineage>
        <taxon>Bacteria</taxon>
        <taxon>Bacillati</taxon>
        <taxon>Bacillota</taxon>
        <taxon>Clostridia</taxon>
        <taxon>Peptostreptococcales</taxon>
        <taxon>Filifactoraceae</taxon>
        <taxon>Criibacterium</taxon>
    </lineage>
</organism>
<dbReference type="RefSeq" id="WP_144015438.1">
    <property type="nucleotide sequence ID" value="NZ_VJXW01000001.1"/>
</dbReference>
<reference evidence="7 8" key="1">
    <citation type="submission" date="2019-07" db="EMBL/GenBank/DDBJ databases">
        <title>Criibacterium bergeronii gen. nov., sp. nov. isolated from human clinical samples.</title>
        <authorList>
            <person name="Maheux A.F."/>
            <person name="Boudreau D.K."/>
            <person name="Berube E."/>
            <person name="Brodeur S."/>
            <person name="Bernard K.A."/>
            <person name="Abed J.Y."/>
            <person name="Ducrey E."/>
            <person name="Guay E.F."/>
            <person name="Raymond F."/>
            <person name="Corbeil J."/>
            <person name="Domingo M.-C."/>
            <person name="Roy P.H."/>
            <person name="Boissinot M."/>
            <person name="Tocheva E.I."/>
            <person name="Omar R.F."/>
        </authorList>
    </citation>
    <scope>NUCLEOTIDE SEQUENCE [LARGE SCALE GENOMIC DNA]</scope>
    <source>
        <strain evidence="7 8">CCRI-24246</strain>
    </source>
</reference>
<dbReference type="Pfam" id="PF00877">
    <property type="entry name" value="NLPC_P60"/>
    <property type="match status" value="1"/>
</dbReference>
<gene>
    <name evidence="7" type="ORF">FL857_01340</name>
</gene>
<comment type="similarity">
    <text evidence="1">Belongs to the peptidase C40 family.</text>
</comment>
<dbReference type="PANTHER" id="PTHR47053:SF1">
    <property type="entry name" value="MUREIN DD-ENDOPEPTIDASE MEPH-RELATED"/>
    <property type="match status" value="1"/>
</dbReference>
<proteinExistence type="inferred from homology"/>
<feature type="domain" description="NlpC/P60" evidence="6">
    <location>
        <begin position="110"/>
        <end position="232"/>
    </location>
</feature>
<dbReference type="OrthoDB" id="9808890at2"/>
<comment type="caution">
    <text evidence="7">The sequence shown here is derived from an EMBL/GenBank/DDBJ whole genome shotgun (WGS) entry which is preliminary data.</text>
</comment>
<dbReference type="SUPFAM" id="SSF54001">
    <property type="entry name" value="Cysteine proteinases"/>
    <property type="match status" value="1"/>
</dbReference>
<dbReference type="InterPro" id="IPR000064">
    <property type="entry name" value="NLP_P60_dom"/>
</dbReference>
<feature type="signal peptide" evidence="5">
    <location>
        <begin position="1"/>
        <end position="25"/>
    </location>
</feature>
<evidence type="ECO:0000256" key="4">
    <source>
        <dbReference type="ARBA" id="ARBA00022807"/>
    </source>
</evidence>
<dbReference type="PANTHER" id="PTHR47053">
    <property type="entry name" value="MUREIN DD-ENDOPEPTIDASE MEPH-RELATED"/>
    <property type="match status" value="1"/>
</dbReference>
<evidence type="ECO:0000256" key="2">
    <source>
        <dbReference type="ARBA" id="ARBA00022670"/>
    </source>
</evidence>
<dbReference type="EMBL" id="VJXW01000001">
    <property type="protein sequence ID" value="TRW28754.1"/>
    <property type="molecule type" value="Genomic_DNA"/>
</dbReference>
<keyword evidence="3" id="KW-0378">Hydrolase</keyword>
<dbReference type="Proteomes" id="UP000319424">
    <property type="component" value="Unassembled WGS sequence"/>
</dbReference>
<dbReference type="Gene3D" id="3.90.1720.10">
    <property type="entry name" value="endopeptidase domain like (from Nostoc punctiforme)"/>
    <property type="match status" value="1"/>
</dbReference>